<comment type="subcellular location">
    <subcellularLocation>
        <location evidence="1">Cell membrane</location>
        <topology evidence="1">Multi-pass membrane protein</topology>
    </subcellularLocation>
</comment>
<dbReference type="PANTHER" id="PTHR32196">
    <property type="entry name" value="ABC TRANSPORTER PERMEASE PROTEIN YPHD-RELATED-RELATED"/>
    <property type="match status" value="1"/>
</dbReference>
<evidence type="ECO:0000256" key="6">
    <source>
        <dbReference type="SAM" id="MobiDB-lite"/>
    </source>
</evidence>
<evidence type="ECO:0000256" key="5">
    <source>
        <dbReference type="ARBA" id="ARBA00023136"/>
    </source>
</evidence>
<name>A0A4T2C3J3_9MICO</name>
<keyword evidence="5 7" id="KW-0472">Membrane</keyword>
<feature type="region of interest" description="Disordered" evidence="6">
    <location>
        <begin position="332"/>
        <end position="361"/>
    </location>
</feature>
<evidence type="ECO:0000256" key="3">
    <source>
        <dbReference type="ARBA" id="ARBA00022692"/>
    </source>
</evidence>
<gene>
    <name evidence="8" type="ORF">D4765_05925</name>
</gene>
<feature type="transmembrane region" description="Helical" evidence="7">
    <location>
        <begin position="170"/>
        <end position="190"/>
    </location>
</feature>
<keyword evidence="9" id="KW-1185">Reference proteome</keyword>
<dbReference type="Proteomes" id="UP000306192">
    <property type="component" value="Unassembled WGS sequence"/>
</dbReference>
<dbReference type="RefSeq" id="WP_136641370.1">
    <property type="nucleotide sequence ID" value="NZ_QYRT01000008.1"/>
</dbReference>
<reference evidence="8 9" key="1">
    <citation type="journal article" date="2019" name="Microorganisms">
        <title>Systematic Affiliation and Genome Analysis of Subtercola vilae DB165(T) with Particular Emphasis on Cold Adaptation of an Isolate from a High-Altitude Cold Volcano Lake.</title>
        <authorList>
            <person name="Villalobos A.S."/>
            <person name="Wiese J."/>
            <person name="Imhoff J.F."/>
            <person name="Dorador C."/>
            <person name="Keller A."/>
            <person name="Hentschel U."/>
        </authorList>
    </citation>
    <scope>NUCLEOTIDE SEQUENCE [LARGE SCALE GENOMIC DNA]</scope>
    <source>
        <strain evidence="8 9">DB165</strain>
    </source>
</reference>
<dbReference type="CDD" id="cd06579">
    <property type="entry name" value="TM_PBP1_transp_AraH_like"/>
    <property type="match status" value="1"/>
</dbReference>
<evidence type="ECO:0000313" key="8">
    <source>
        <dbReference type="EMBL" id="TIH38637.1"/>
    </source>
</evidence>
<sequence length="361" mass="36642">MVDALARNAPALTSARFSVSKGLITVGSATVILFLISGVLAPSSISGTSLSGMLPIACVLAVAGLGQMLVVQQGGIDLSVPGMISLTAVIVTHNPDGNDALLLPAIALALVFAVVAGFANGLMIGSLRLNPIIATLGTNALLYGADLAISGGRPRITTKLMQTISGGQTFGIPNAVFFALGVLIVVSVLVKKTVAGRRFEAVGANPEAARAIGLRVRSHQTLAYVWAQLLYCLAGIMIAGITAQPSAFEGDKFLLPSVAVVVLGGTSLLGGRGFPLATLIAAVFLQQLTQFVITLGVSTAIQTLVQAAALAVGVSLYTVNWRAVFARFSRTPSVPPPPTAAPPAPSSLENTTPAAASADAV</sequence>
<evidence type="ECO:0000313" key="9">
    <source>
        <dbReference type="Proteomes" id="UP000306192"/>
    </source>
</evidence>
<dbReference type="OrthoDB" id="9808136at2"/>
<keyword evidence="2" id="KW-1003">Cell membrane</keyword>
<dbReference type="EMBL" id="QYRT01000008">
    <property type="protein sequence ID" value="TIH38637.1"/>
    <property type="molecule type" value="Genomic_DNA"/>
</dbReference>
<dbReference type="AlphaFoldDB" id="A0A4T2C3J3"/>
<dbReference type="GO" id="GO:0022857">
    <property type="term" value="F:transmembrane transporter activity"/>
    <property type="evidence" value="ECO:0007669"/>
    <property type="project" value="InterPro"/>
</dbReference>
<feature type="transmembrane region" description="Helical" evidence="7">
    <location>
        <begin position="53"/>
        <end position="71"/>
    </location>
</feature>
<feature type="transmembrane region" description="Helical" evidence="7">
    <location>
        <begin position="253"/>
        <end position="269"/>
    </location>
</feature>
<dbReference type="Pfam" id="PF02653">
    <property type="entry name" value="BPD_transp_2"/>
    <property type="match status" value="1"/>
</dbReference>
<evidence type="ECO:0000256" key="2">
    <source>
        <dbReference type="ARBA" id="ARBA00022475"/>
    </source>
</evidence>
<protein>
    <submittedName>
        <fullName evidence="8">ABC transporter permease</fullName>
    </submittedName>
</protein>
<feature type="transmembrane region" description="Helical" evidence="7">
    <location>
        <begin position="276"/>
        <end position="297"/>
    </location>
</feature>
<feature type="transmembrane region" description="Helical" evidence="7">
    <location>
        <begin position="101"/>
        <end position="122"/>
    </location>
</feature>
<feature type="transmembrane region" description="Helical" evidence="7">
    <location>
        <begin position="303"/>
        <end position="321"/>
    </location>
</feature>
<evidence type="ECO:0000256" key="4">
    <source>
        <dbReference type="ARBA" id="ARBA00022989"/>
    </source>
</evidence>
<dbReference type="InterPro" id="IPR001851">
    <property type="entry name" value="ABC_transp_permease"/>
</dbReference>
<accession>A0A4T2C3J3</accession>
<keyword evidence="3 7" id="KW-0812">Transmembrane</keyword>
<comment type="caution">
    <text evidence="8">The sequence shown here is derived from an EMBL/GenBank/DDBJ whole genome shotgun (WGS) entry which is preliminary data.</text>
</comment>
<feature type="compositionally biased region" description="Pro residues" evidence="6">
    <location>
        <begin position="333"/>
        <end position="345"/>
    </location>
</feature>
<evidence type="ECO:0000256" key="1">
    <source>
        <dbReference type="ARBA" id="ARBA00004651"/>
    </source>
</evidence>
<feature type="transmembrane region" description="Helical" evidence="7">
    <location>
        <begin position="22"/>
        <end position="41"/>
    </location>
</feature>
<evidence type="ECO:0000256" key="7">
    <source>
        <dbReference type="SAM" id="Phobius"/>
    </source>
</evidence>
<proteinExistence type="predicted"/>
<feature type="transmembrane region" description="Helical" evidence="7">
    <location>
        <begin position="129"/>
        <end position="150"/>
    </location>
</feature>
<keyword evidence="4 7" id="KW-1133">Transmembrane helix</keyword>
<organism evidence="8 9">
    <name type="scientific">Subtercola vilae</name>
    <dbReference type="NCBI Taxonomy" id="2056433"/>
    <lineage>
        <taxon>Bacteria</taxon>
        <taxon>Bacillati</taxon>
        <taxon>Actinomycetota</taxon>
        <taxon>Actinomycetes</taxon>
        <taxon>Micrococcales</taxon>
        <taxon>Microbacteriaceae</taxon>
        <taxon>Subtercola</taxon>
    </lineage>
</organism>
<feature type="transmembrane region" description="Helical" evidence="7">
    <location>
        <begin position="222"/>
        <end position="241"/>
    </location>
</feature>
<dbReference type="GO" id="GO:0005886">
    <property type="term" value="C:plasma membrane"/>
    <property type="evidence" value="ECO:0007669"/>
    <property type="project" value="UniProtKB-SubCell"/>
</dbReference>